<reference evidence="2 3" key="1">
    <citation type="journal article" date="2016" name="Nat. Commun.">
        <title>Thousands of microbial genomes shed light on interconnected biogeochemical processes in an aquifer system.</title>
        <authorList>
            <person name="Anantharaman K."/>
            <person name="Brown C.T."/>
            <person name="Hug L.A."/>
            <person name="Sharon I."/>
            <person name="Castelle C.J."/>
            <person name="Probst A.J."/>
            <person name="Thomas B.C."/>
            <person name="Singh A."/>
            <person name="Wilkins M.J."/>
            <person name="Karaoz U."/>
            <person name="Brodie E.L."/>
            <person name="Williams K.H."/>
            <person name="Hubbard S.S."/>
            <person name="Banfield J.F."/>
        </authorList>
    </citation>
    <scope>NUCLEOTIDE SEQUENCE [LARGE SCALE GENOMIC DNA]</scope>
</reference>
<dbReference type="EMBL" id="MFLJ01000016">
    <property type="protein sequence ID" value="OGG64617.1"/>
    <property type="molecule type" value="Genomic_DNA"/>
</dbReference>
<dbReference type="SUPFAM" id="SSF51905">
    <property type="entry name" value="FAD/NAD(P)-binding domain"/>
    <property type="match status" value="1"/>
</dbReference>
<dbReference type="SUPFAM" id="SSF51735">
    <property type="entry name" value="NAD(P)-binding Rossmann-fold domains"/>
    <property type="match status" value="1"/>
</dbReference>
<proteinExistence type="predicted"/>
<comment type="caution">
    <text evidence="2">The sequence shown here is derived from an EMBL/GenBank/DDBJ whole genome shotgun (WGS) entry which is preliminary data.</text>
</comment>
<dbReference type="InterPro" id="IPR006076">
    <property type="entry name" value="FAD-dep_OxRdtase"/>
</dbReference>
<dbReference type="STRING" id="1798496.A3C94_00870"/>
<dbReference type="Gene3D" id="3.40.50.720">
    <property type="entry name" value="NAD(P)-binding Rossmann-like Domain"/>
    <property type="match status" value="1"/>
</dbReference>
<evidence type="ECO:0000259" key="1">
    <source>
        <dbReference type="Pfam" id="PF01266"/>
    </source>
</evidence>
<dbReference type="Gene3D" id="3.30.9.10">
    <property type="entry name" value="D-Amino Acid Oxidase, subunit A, domain 2"/>
    <property type="match status" value="1"/>
</dbReference>
<dbReference type="Pfam" id="PF01266">
    <property type="entry name" value="DAO"/>
    <property type="match status" value="1"/>
</dbReference>
<accession>A0A1F6DTG0</accession>
<gene>
    <name evidence="2" type="ORF">A3C94_00870</name>
</gene>
<dbReference type="Gene3D" id="3.50.50.60">
    <property type="entry name" value="FAD/NAD(P)-binding domain"/>
    <property type="match status" value="1"/>
</dbReference>
<organism evidence="2 3">
    <name type="scientific">Candidatus Kaiserbacteria bacterium RIFCSPHIGHO2_02_FULL_55_17</name>
    <dbReference type="NCBI Taxonomy" id="1798496"/>
    <lineage>
        <taxon>Bacteria</taxon>
        <taxon>Candidatus Kaiseribacteriota</taxon>
    </lineage>
</organism>
<dbReference type="InterPro" id="IPR036188">
    <property type="entry name" value="FAD/NAD-bd_sf"/>
</dbReference>
<name>A0A1F6DTG0_9BACT</name>
<sequence>MINITVVGAGVQGTRMAEKYSKFSTARVRAVISAHKPKGGPLANVPFFTSAKAWEKAFGRPDVDDVFDLCVHQDILLRVLTECARIGVKNFILPKPIALSNKELDRIEVLAARHTLKISVASQWHYAAVIARIKEFVQENRKNISSVDITFSRPVEPARRSTYSAQTMFLPHLMQIAIDIDAISSRSRPQVDVATHEKISVRYAGSHTVRLETDLLAAERTEFVHIYLRGQKKPALTADLTGARNAKGFYTSLTVGGRKRRIHEDILEAMLACTLPYFNHSTTTGVLTLKKYLPVARAVTAVVHYARRSVAVIGGGIFGVLSALEIAQRGYPVVILEKELEILLGASLVNQCRVHMGYHYPRDARTARQSLRAKTDFEVMFRDAIVKRLNNYYLVAKEGSLTTADEYLAFCKKIGLPHIREWPKRTRINKEKIALSVRVPEQSFDASRIRAILLKKILRQLNVTLMTSAPLIGLTRRGGLFRIQYETNGEVRTLESGAVVNAAYGDINHINRFAGIPLREYQYELCEMPVARTPWRNVGWSIIDGPFFGVMPFGFSKDYLLYDVELSVLERSIGTVPQFTHDIVHYDAPARRAKRFEAYKKKWHLYAPEIQKCKPRYSLYVIRTVLPKKEKTDTRPTLIKNRAPGFWKIFSGKVTTSVPVAAEVARKIHQYLKTK</sequence>
<protein>
    <recommendedName>
        <fullName evidence="1">FAD dependent oxidoreductase domain-containing protein</fullName>
    </recommendedName>
</protein>
<feature type="domain" description="FAD dependent oxidoreductase" evidence="1">
    <location>
        <begin position="310"/>
        <end position="530"/>
    </location>
</feature>
<evidence type="ECO:0000313" key="3">
    <source>
        <dbReference type="Proteomes" id="UP000177232"/>
    </source>
</evidence>
<dbReference type="InterPro" id="IPR036291">
    <property type="entry name" value="NAD(P)-bd_dom_sf"/>
</dbReference>
<dbReference type="Proteomes" id="UP000177232">
    <property type="component" value="Unassembled WGS sequence"/>
</dbReference>
<dbReference type="AlphaFoldDB" id="A0A1F6DTG0"/>
<evidence type="ECO:0000313" key="2">
    <source>
        <dbReference type="EMBL" id="OGG64617.1"/>
    </source>
</evidence>